<sequence length="316" mass="35428">MSAYKHIFPQIFKRIPNSKSLPAKHLIKLRESKQYRHEKKAVVIQGLKTIKELRDQGLSIHSVIVTAKKEPREEDEIKLPAKQIIQYPDSLPAKTYYLTDVDLTRRILGTASRPGAHEIYAEIGIMQHGFTPGDRLLVFDKINDPGNLGTLVRTAKGLGWTSGIITSGTCDLYNDKTIRASRGLSLTWPHETLSFEHLPSYLKEHDITPIVADMLPRDSQQVWSPDYGTLDVQDVKPGSGIWFWNFKGKKIEIPKKIALILSCEHHGVDKALNNEIRVSVPLESTVESLNVASAGSIVLTELNRLLRQQACAISPN</sequence>
<dbReference type="CDD" id="cd18095">
    <property type="entry name" value="SpoU-like_rRNA-MTase"/>
    <property type="match status" value="1"/>
</dbReference>
<dbReference type="InterPro" id="IPR029026">
    <property type="entry name" value="tRNA_m1G_MTases_N"/>
</dbReference>
<dbReference type="GO" id="GO:0006396">
    <property type="term" value="P:RNA processing"/>
    <property type="evidence" value="ECO:0007669"/>
    <property type="project" value="InterPro"/>
</dbReference>
<dbReference type="OrthoDB" id="270651at2759"/>
<dbReference type="PANTHER" id="PTHR43191:SF2">
    <property type="entry name" value="RRNA METHYLTRANSFERASE 3, MITOCHONDRIAL"/>
    <property type="match status" value="1"/>
</dbReference>
<dbReference type="InterPro" id="IPR029028">
    <property type="entry name" value="Alpha/beta_knot_MTases"/>
</dbReference>
<dbReference type="AlphaFoldDB" id="A0A9P6X921"/>
<accession>A0A9P6X921</accession>
<proteinExistence type="predicted"/>
<reference evidence="4" key="1">
    <citation type="journal article" date="2020" name="Microb. Genom.">
        <title>Genetic diversity of clinical and environmental Mucorales isolates obtained from an investigation of mucormycosis cases among solid organ transplant recipients.</title>
        <authorList>
            <person name="Nguyen M.H."/>
            <person name="Kaul D."/>
            <person name="Muto C."/>
            <person name="Cheng S.J."/>
            <person name="Richter R.A."/>
            <person name="Bruno V.M."/>
            <person name="Liu G."/>
            <person name="Beyhan S."/>
            <person name="Sundermann A.J."/>
            <person name="Mounaud S."/>
            <person name="Pasculle A.W."/>
            <person name="Nierman W.C."/>
            <person name="Driscoll E."/>
            <person name="Cumbie R."/>
            <person name="Clancy C.J."/>
            <person name="Dupont C.L."/>
        </authorList>
    </citation>
    <scope>NUCLEOTIDE SEQUENCE</scope>
    <source>
        <strain evidence="4">GL11</strain>
    </source>
</reference>
<dbReference type="SUPFAM" id="SSF75217">
    <property type="entry name" value="alpha/beta knot"/>
    <property type="match status" value="1"/>
</dbReference>
<dbReference type="Gene3D" id="3.40.1280.10">
    <property type="match status" value="1"/>
</dbReference>
<dbReference type="InterPro" id="IPR051259">
    <property type="entry name" value="rRNA_Methyltransferase"/>
</dbReference>
<dbReference type="Pfam" id="PF00588">
    <property type="entry name" value="SpoU_methylase"/>
    <property type="match status" value="1"/>
</dbReference>
<dbReference type="InterPro" id="IPR029064">
    <property type="entry name" value="Ribosomal_eL30-like_sf"/>
</dbReference>
<dbReference type="Gene3D" id="3.30.1330.30">
    <property type="match status" value="1"/>
</dbReference>
<evidence type="ECO:0000256" key="2">
    <source>
        <dbReference type="ARBA" id="ARBA00022679"/>
    </source>
</evidence>
<feature type="domain" description="tRNA/rRNA methyltransferase SpoU type" evidence="3">
    <location>
        <begin position="136"/>
        <end position="299"/>
    </location>
</feature>
<evidence type="ECO:0000259" key="3">
    <source>
        <dbReference type="Pfam" id="PF00588"/>
    </source>
</evidence>
<keyword evidence="1" id="KW-0489">Methyltransferase</keyword>
<keyword evidence="2" id="KW-0808">Transferase</keyword>
<dbReference type="GO" id="GO:0032259">
    <property type="term" value="P:methylation"/>
    <property type="evidence" value="ECO:0007669"/>
    <property type="project" value="UniProtKB-KW"/>
</dbReference>
<dbReference type="Proteomes" id="UP000716291">
    <property type="component" value="Unassembled WGS sequence"/>
</dbReference>
<organism evidence="4 5">
    <name type="scientific">Rhizopus oryzae</name>
    <name type="common">Mucormycosis agent</name>
    <name type="synonym">Rhizopus arrhizus var. delemar</name>
    <dbReference type="NCBI Taxonomy" id="64495"/>
    <lineage>
        <taxon>Eukaryota</taxon>
        <taxon>Fungi</taxon>
        <taxon>Fungi incertae sedis</taxon>
        <taxon>Mucoromycota</taxon>
        <taxon>Mucoromycotina</taxon>
        <taxon>Mucoromycetes</taxon>
        <taxon>Mucorales</taxon>
        <taxon>Mucorineae</taxon>
        <taxon>Rhizopodaceae</taxon>
        <taxon>Rhizopus</taxon>
    </lineage>
</organism>
<dbReference type="InterPro" id="IPR001537">
    <property type="entry name" value="SpoU_MeTrfase"/>
</dbReference>
<evidence type="ECO:0000313" key="4">
    <source>
        <dbReference type="EMBL" id="KAG1307985.1"/>
    </source>
</evidence>
<gene>
    <name evidence="4" type="ORF">G6F64_006389</name>
</gene>
<dbReference type="GO" id="GO:0003723">
    <property type="term" value="F:RNA binding"/>
    <property type="evidence" value="ECO:0007669"/>
    <property type="project" value="InterPro"/>
</dbReference>
<dbReference type="PANTHER" id="PTHR43191">
    <property type="entry name" value="RRNA METHYLTRANSFERASE 3"/>
    <property type="match status" value="1"/>
</dbReference>
<dbReference type="GO" id="GO:0008173">
    <property type="term" value="F:RNA methyltransferase activity"/>
    <property type="evidence" value="ECO:0007669"/>
    <property type="project" value="InterPro"/>
</dbReference>
<evidence type="ECO:0000256" key="1">
    <source>
        <dbReference type="ARBA" id="ARBA00022603"/>
    </source>
</evidence>
<dbReference type="EMBL" id="JAANQT010000850">
    <property type="protein sequence ID" value="KAG1307985.1"/>
    <property type="molecule type" value="Genomic_DNA"/>
</dbReference>
<comment type="caution">
    <text evidence="4">The sequence shown here is derived from an EMBL/GenBank/DDBJ whole genome shotgun (WGS) entry which is preliminary data.</text>
</comment>
<evidence type="ECO:0000313" key="5">
    <source>
        <dbReference type="Proteomes" id="UP000716291"/>
    </source>
</evidence>
<keyword evidence="5" id="KW-1185">Reference proteome</keyword>
<protein>
    <recommendedName>
        <fullName evidence="3">tRNA/rRNA methyltransferase SpoU type domain-containing protein</fullName>
    </recommendedName>
</protein>
<name>A0A9P6X921_RHIOR</name>